<evidence type="ECO:0000313" key="2">
    <source>
        <dbReference type="Proteomes" id="UP000256373"/>
    </source>
</evidence>
<dbReference type="EMBL" id="QNUL01000024">
    <property type="protein sequence ID" value="REA57863.1"/>
    <property type="molecule type" value="Genomic_DNA"/>
</dbReference>
<keyword evidence="2" id="KW-1185">Reference proteome</keyword>
<sequence length="147" mass="16452">MRNLLVKITCLFVVLLSFSVSNGLPKNGVKTTSLLLNGQKVSSDMFSWVTRGRLSVGLDAGDAVPFYIYLKREGRIVNAEAYAHNHAVQEYEMAEILKFAKDGDQIVVDLAGQLNNSDRKIIVVKQKRFIPDLYMWLGLSKNKNDGC</sequence>
<accession>A0A3D8Y5K5</accession>
<dbReference type="RefSeq" id="WP_115833162.1">
    <property type="nucleotide sequence ID" value="NZ_QNUL01000024.1"/>
</dbReference>
<comment type="caution">
    <text evidence="1">The sequence shown here is derived from an EMBL/GenBank/DDBJ whole genome shotgun (WGS) entry which is preliminary data.</text>
</comment>
<name>A0A3D8Y5K5_9BACT</name>
<proteinExistence type="predicted"/>
<reference evidence="1 2" key="1">
    <citation type="submission" date="2018-07" db="EMBL/GenBank/DDBJ databases">
        <title>Dyadobacter roseus sp. nov., isolated from rose rhizosphere soil.</title>
        <authorList>
            <person name="Chen L."/>
        </authorList>
    </citation>
    <scope>NUCLEOTIDE SEQUENCE [LARGE SCALE GENOMIC DNA]</scope>
    <source>
        <strain evidence="1 2">RS19</strain>
    </source>
</reference>
<dbReference type="OrthoDB" id="960356at2"/>
<protein>
    <submittedName>
        <fullName evidence="1">Uncharacterized protein</fullName>
    </submittedName>
</protein>
<dbReference type="Proteomes" id="UP000256373">
    <property type="component" value="Unassembled WGS sequence"/>
</dbReference>
<evidence type="ECO:0000313" key="1">
    <source>
        <dbReference type="EMBL" id="REA57863.1"/>
    </source>
</evidence>
<organism evidence="1 2">
    <name type="scientific">Dyadobacter luteus</name>
    <dbReference type="NCBI Taxonomy" id="2259619"/>
    <lineage>
        <taxon>Bacteria</taxon>
        <taxon>Pseudomonadati</taxon>
        <taxon>Bacteroidota</taxon>
        <taxon>Cytophagia</taxon>
        <taxon>Cytophagales</taxon>
        <taxon>Spirosomataceae</taxon>
        <taxon>Dyadobacter</taxon>
    </lineage>
</organism>
<gene>
    <name evidence="1" type="ORF">DSL64_22310</name>
</gene>
<dbReference type="AlphaFoldDB" id="A0A3D8Y5K5"/>